<name>A0A815WF13_9BILA</name>
<comment type="caution">
    <text evidence="1">The sequence shown here is derived from an EMBL/GenBank/DDBJ whole genome shotgun (WGS) entry which is preliminary data.</text>
</comment>
<sequence>KYLSSSDSDNYIKIEQLKQYKQTKNQTVKQYYSELTKLCDEINPTISDA</sequence>
<protein>
    <recommendedName>
        <fullName evidence="4">Retrotransposon gag domain-containing protein</fullName>
    </recommendedName>
</protein>
<dbReference type="EMBL" id="CAJNOQ010025882">
    <property type="protein sequence ID" value="CAF1541145.1"/>
    <property type="molecule type" value="Genomic_DNA"/>
</dbReference>
<organism evidence="1 3">
    <name type="scientific">Didymodactylos carnosus</name>
    <dbReference type="NCBI Taxonomy" id="1234261"/>
    <lineage>
        <taxon>Eukaryota</taxon>
        <taxon>Metazoa</taxon>
        <taxon>Spiralia</taxon>
        <taxon>Gnathifera</taxon>
        <taxon>Rotifera</taxon>
        <taxon>Eurotatoria</taxon>
        <taxon>Bdelloidea</taxon>
        <taxon>Philodinida</taxon>
        <taxon>Philodinidae</taxon>
        <taxon>Didymodactylos</taxon>
    </lineage>
</organism>
<evidence type="ECO:0000313" key="3">
    <source>
        <dbReference type="Proteomes" id="UP000663829"/>
    </source>
</evidence>
<feature type="non-terminal residue" evidence="1">
    <location>
        <position position="1"/>
    </location>
</feature>
<proteinExistence type="predicted"/>
<evidence type="ECO:0000313" key="1">
    <source>
        <dbReference type="EMBL" id="CAF1541145.1"/>
    </source>
</evidence>
<dbReference type="Proteomes" id="UP000663829">
    <property type="component" value="Unassembled WGS sequence"/>
</dbReference>
<accession>A0A815WF13</accession>
<dbReference type="AlphaFoldDB" id="A0A815WF13"/>
<keyword evidence="3" id="KW-1185">Reference proteome</keyword>
<dbReference type="Proteomes" id="UP000681722">
    <property type="component" value="Unassembled WGS sequence"/>
</dbReference>
<dbReference type="EMBL" id="CAJOBC010091516">
    <property type="protein sequence ID" value="CAF4401494.1"/>
    <property type="molecule type" value="Genomic_DNA"/>
</dbReference>
<reference evidence="1" key="1">
    <citation type="submission" date="2021-02" db="EMBL/GenBank/DDBJ databases">
        <authorList>
            <person name="Nowell W R."/>
        </authorList>
    </citation>
    <scope>NUCLEOTIDE SEQUENCE</scope>
</reference>
<gene>
    <name evidence="1" type="ORF">GPM918_LOCUS38635</name>
    <name evidence="2" type="ORF">SRO942_LOCUS39473</name>
</gene>
<dbReference type="OrthoDB" id="10066823at2759"/>
<evidence type="ECO:0000313" key="2">
    <source>
        <dbReference type="EMBL" id="CAF4401494.1"/>
    </source>
</evidence>
<evidence type="ECO:0008006" key="4">
    <source>
        <dbReference type="Google" id="ProtNLM"/>
    </source>
</evidence>